<dbReference type="InterPro" id="IPR003661">
    <property type="entry name" value="HisK_dim/P_dom"/>
</dbReference>
<dbReference type="PROSITE" id="PS50109">
    <property type="entry name" value="HIS_KIN"/>
    <property type="match status" value="1"/>
</dbReference>
<evidence type="ECO:0000259" key="8">
    <source>
        <dbReference type="PROSITE" id="PS50109"/>
    </source>
</evidence>
<feature type="transmembrane region" description="Helical" evidence="7">
    <location>
        <begin position="12"/>
        <end position="33"/>
    </location>
</feature>
<evidence type="ECO:0000313" key="11">
    <source>
        <dbReference type="Proteomes" id="UP000699975"/>
    </source>
</evidence>
<comment type="catalytic activity">
    <reaction evidence="1">
        <text>ATP + protein L-histidine = ADP + protein N-phospho-L-histidine.</text>
        <dbReference type="EC" id="2.7.13.3"/>
    </reaction>
</comment>
<dbReference type="SMART" id="SM00388">
    <property type="entry name" value="HisKA"/>
    <property type="match status" value="1"/>
</dbReference>
<dbReference type="RefSeq" id="WP_218315813.1">
    <property type="nucleotide sequence ID" value="NZ_JAGSPB010000001.1"/>
</dbReference>
<dbReference type="Proteomes" id="UP000699975">
    <property type="component" value="Unassembled WGS sequence"/>
</dbReference>
<reference evidence="10 11" key="1">
    <citation type="submission" date="2021-04" db="EMBL/GenBank/DDBJ databases">
        <authorList>
            <person name="Pira H."/>
            <person name="Risdian C."/>
            <person name="Wink J."/>
        </authorList>
    </citation>
    <scope>NUCLEOTIDE SEQUENCE [LARGE SCALE GENOMIC DNA]</scope>
    <source>
        <strain evidence="10 11">WH131</strain>
    </source>
</reference>
<dbReference type="InterPro" id="IPR003660">
    <property type="entry name" value="HAMP_dom"/>
</dbReference>
<dbReference type="PANTHER" id="PTHR44936:SF10">
    <property type="entry name" value="SENSOR PROTEIN RSTB"/>
    <property type="match status" value="1"/>
</dbReference>
<keyword evidence="5" id="KW-0418">Kinase</keyword>
<dbReference type="Pfam" id="PF02518">
    <property type="entry name" value="HATPase_c"/>
    <property type="match status" value="1"/>
</dbReference>
<evidence type="ECO:0000256" key="2">
    <source>
        <dbReference type="ARBA" id="ARBA00012438"/>
    </source>
</evidence>
<keyword evidence="3" id="KW-0808">Transferase</keyword>
<accession>A0ABS6SKD1</accession>
<protein>
    <recommendedName>
        <fullName evidence="2">histidine kinase</fullName>
        <ecNumber evidence="2">2.7.13.3</ecNumber>
    </recommendedName>
</protein>
<dbReference type="InterPro" id="IPR003594">
    <property type="entry name" value="HATPase_dom"/>
</dbReference>
<dbReference type="Pfam" id="PF00672">
    <property type="entry name" value="HAMP"/>
    <property type="match status" value="1"/>
</dbReference>
<sequence length="467" mass="51276">MSRFLPKSLLGQTLFAIGVALLTTQLISATLLYRAAESRLEANLLNRTALALLVDPEARELRRRIEIEAAGQAMGPIRGPWRRIRTRISATPPIMRGEANMTGRAEQLASILESQGLRPVAVQLTERRAGDDPAMQARADRNTRFAARPGWADERLIVAGIQLEQGGPWRITRVSMLQREPRVIGGIIIQTAVLFIVLMTVLFFFLRRITQPLARLTDRMSDFSKRPDYSVTLEESGPADTRRLIAAHNVMETRIAALLDEKDVMLGAIGHDLKTPLAALRVRIESVPDDVQRLRMADSIEDITATLDDILTLARVGRSHHAWEDVDLGALAGSIVDEFEDLGRPVTMTGSARVVASVQVTWMKRALRNLVSNAVRYGDSAEVVVLMEAGQAILRVDDHGPGIPSDRISDMMEPFTRGEASRNRATGGAGLGLTLARAIAQQHGGELALKTRDEGGLRAEIRIPLAK</sequence>
<feature type="transmembrane region" description="Helical" evidence="7">
    <location>
        <begin position="183"/>
        <end position="206"/>
    </location>
</feature>
<keyword evidence="7" id="KW-1133">Transmembrane helix</keyword>
<evidence type="ECO:0000256" key="4">
    <source>
        <dbReference type="ARBA" id="ARBA00022741"/>
    </source>
</evidence>
<organism evidence="10 11">
    <name type="scientific">Erythrobacter ani</name>
    <dbReference type="NCBI Taxonomy" id="2827235"/>
    <lineage>
        <taxon>Bacteria</taxon>
        <taxon>Pseudomonadati</taxon>
        <taxon>Pseudomonadota</taxon>
        <taxon>Alphaproteobacteria</taxon>
        <taxon>Sphingomonadales</taxon>
        <taxon>Erythrobacteraceae</taxon>
        <taxon>Erythrobacter/Porphyrobacter group</taxon>
        <taxon>Erythrobacter</taxon>
    </lineage>
</organism>
<evidence type="ECO:0000256" key="3">
    <source>
        <dbReference type="ARBA" id="ARBA00022679"/>
    </source>
</evidence>
<feature type="domain" description="Histidine kinase" evidence="8">
    <location>
        <begin position="268"/>
        <end position="467"/>
    </location>
</feature>
<evidence type="ECO:0000313" key="10">
    <source>
        <dbReference type="EMBL" id="MBV7265341.1"/>
    </source>
</evidence>
<dbReference type="InterPro" id="IPR050980">
    <property type="entry name" value="2C_sensor_his_kinase"/>
</dbReference>
<feature type="domain" description="HAMP" evidence="9">
    <location>
        <begin position="207"/>
        <end position="260"/>
    </location>
</feature>
<name>A0ABS6SKD1_9SPHN</name>
<dbReference type="CDD" id="cd00082">
    <property type="entry name" value="HisKA"/>
    <property type="match status" value="1"/>
</dbReference>
<dbReference type="EC" id="2.7.13.3" evidence="2"/>
<dbReference type="CDD" id="cd00075">
    <property type="entry name" value="HATPase"/>
    <property type="match status" value="1"/>
</dbReference>
<keyword evidence="7" id="KW-0472">Membrane</keyword>
<gene>
    <name evidence="10" type="ORF">KCG45_04060</name>
</gene>
<comment type="caution">
    <text evidence="10">The sequence shown here is derived from an EMBL/GenBank/DDBJ whole genome shotgun (WGS) entry which is preliminary data.</text>
</comment>
<keyword evidence="4" id="KW-0547">Nucleotide-binding</keyword>
<proteinExistence type="predicted"/>
<dbReference type="EMBL" id="JAGSPB010000001">
    <property type="protein sequence ID" value="MBV7265341.1"/>
    <property type="molecule type" value="Genomic_DNA"/>
</dbReference>
<keyword evidence="11" id="KW-1185">Reference proteome</keyword>
<evidence type="ECO:0000256" key="6">
    <source>
        <dbReference type="ARBA" id="ARBA00022840"/>
    </source>
</evidence>
<dbReference type="PROSITE" id="PS50885">
    <property type="entry name" value="HAMP"/>
    <property type="match status" value="1"/>
</dbReference>
<keyword evidence="7" id="KW-0812">Transmembrane</keyword>
<dbReference type="PANTHER" id="PTHR44936">
    <property type="entry name" value="SENSOR PROTEIN CREC"/>
    <property type="match status" value="1"/>
</dbReference>
<evidence type="ECO:0000256" key="5">
    <source>
        <dbReference type="ARBA" id="ARBA00022777"/>
    </source>
</evidence>
<dbReference type="SMART" id="SM00304">
    <property type="entry name" value="HAMP"/>
    <property type="match status" value="1"/>
</dbReference>
<keyword evidence="6" id="KW-0067">ATP-binding</keyword>
<dbReference type="SMART" id="SM00387">
    <property type="entry name" value="HATPase_c"/>
    <property type="match status" value="1"/>
</dbReference>
<dbReference type="InterPro" id="IPR005467">
    <property type="entry name" value="His_kinase_dom"/>
</dbReference>
<evidence type="ECO:0000256" key="1">
    <source>
        <dbReference type="ARBA" id="ARBA00000085"/>
    </source>
</evidence>
<evidence type="ECO:0000256" key="7">
    <source>
        <dbReference type="SAM" id="Phobius"/>
    </source>
</evidence>
<evidence type="ECO:0000259" key="9">
    <source>
        <dbReference type="PROSITE" id="PS50885"/>
    </source>
</evidence>